<keyword evidence="3" id="KW-1185">Reference proteome</keyword>
<comment type="caution">
    <text evidence="2">The sequence shown here is derived from an EMBL/GenBank/DDBJ whole genome shotgun (WGS) entry which is preliminary data.</text>
</comment>
<name>A0ABR5NFW4_9GAMM</name>
<keyword evidence="1" id="KW-1133">Transmembrane helix</keyword>
<feature type="transmembrane region" description="Helical" evidence="1">
    <location>
        <begin position="14"/>
        <end position="32"/>
    </location>
</feature>
<keyword evidence="1" id="KW-0812">Transmembrane</keyword>
<sequence>MNISLDPLRPYADLTRWAAGLLLALLVLAFGYRWGGSHWRGEYQAEVQARAAENAKHAATLQQLAEATAAVAAKARAASTALAAARQANDTRYQKAINDANRAERDLAAALRRGSVQLRPEWACGSPGAGAGGAAVFARGQDAAAELRWAGATHLVAGGDRADAWIGWLQRELIDTRRAVVAAGCAIEVPDR</sequence>
<keyword evidence="1" id="KW-0472">Membrane</keyword>
<accession>A0ABR5NFW4</accession>
<protein>
    <recommendedName>
        <fullName evidence="4">Lysis protein</fullName>
    </recommendedName>
</protein>
<evidence type="ECO:0008006" key="4">
    <source>
        <dbReference type="Google" id="ProtNLM"/>
    </source>
</evidence>
<gene>
    <name evidence="2" type="ORF">ABB22_16935</name>
</gene>
<evidence type="ECO:0000313" key="2">
    <source>
        <dbReference type="EMBL" id="KRG54099.1"/>
    </source>
</evidence>
<organism evidence="2 3">
    <name type="scientific">Stenotrophomonas nitritireducens</name>
    <dbReference type="NCBI Taxonomy" id="83617"/>
    <lineage>
        <taxon>Bacteria</taxon>
        <taxon>Pseudomonadati</taxon>
        <taxon>Pseudomonadota</taxon>
        <taxon>Gammaproteobacteria</taxon>
        <taxon>Lysobacterales</taxon>
        <taxon>Lysobacteraceae</taxon>
        <taxon>Stenotrophomonas</taxon>
    </lineage>
</organism>
<proteinExistence type="predicted"/>
<dbReference type="Proteomes" id="UP000050902">
    <property type="component" value="Unassembled WGS sequence"/>
</dbReference>
<evidence type="ECO:0000256" key="1">
    <source>
        <dbReference type="SAM" id="Phobius"/>
    </source>
</evidence>
<reference evidence="2 3" key="1">
    <citation type="submission" date="2015-05" db="EMBL/GenBank/DDBJ databases">
        <title>Genome sequencing and analysis of members of genus Stenotrophomonas.</title>
        <authorList>
            <person name="Patil P.P."/>
            <person name="Midha S."/>
            <person name="Patil P.B."/>
        </authorList>
    </citation>
    <scope>NUCLEOTIDE SEQUENCE [LARGE SCALE GENOMIC DNA]</scope>
    <source>
        <strain evidence="2 3">DSM 12575</strain>
    </source>
</reference>
<dbReference type="RefSeq" id="WP_057505407.1">
    <property type="nucleotide sequence ID" value="NZ_LDJG01000036.1"/>
</dbReference>
<dbReference type="EMBL" id="LDJG01000036">
    <property type="protein sequence ID" value="KRG54099.1"/>
    <property type="molecule type" value="Genomic_DNA"/>
</dbReference>
<evidence type="ECO:0000313" key="3">
    <source>
        <dbReference type="Proteomes" id="UP000050902"/>
    </source>
</evidence>